<dbReference type="EMBL" id="WNTK01000007">
    <property type="protein sequence ID" value="KAG9480433.1"/>
    <property type="molecule type" value="Genomic_DNA"/>
</dbReference>
<evidence type="ECO:0000313" key="2">
    <source>
        <dbReference type="EMBL" id="KAG9480433.1"/>
    </source>
</evidence>
<feature type="transmembrane region" description="Helical" evidence="1">
    <location>
        <begin position="6"/>
        <end position="26"/>
    </location>
</feature>
<accession>A0A8J6F484</accession>
<keyword evidence="3" id="KW-1185">Reference proteome</keyword>
<keyword evidence="1" id="KW-0472">Membrane</keyword>
<dbReference type="AlphaFoldDB" id="A0A8J6F484"/>
<proteinExistence type="predicted"/>
<evidence type="ECO:0000313" key="3">
    <source>
        <dbReference type="Proteomes" id="UP000770717"/>
    </source>
</evidence>
<protein>
    <submittedName>
        <fullName evidence="2">Uncharacterized protein</fullName>
    </submittedName>
</protein>
<name>A0A8J6F484_ELECQ</name>
<keyword evidence="1" id="KW-1133">Transmembrane helix</keyword>
<evidence type="ECO:0000256" key="1">
    <source>
        <dbReference type="SAM" id="Phobius"/>
    </source>
</evidence>
<keyword evidence="1" id="KW-0812">Transmembrane</keyword>
<comment type="caution">
    <text evidence="2">The sequence shown here is derived from an EMBL/GenBank/DDBJ whole genome shotgun (WGS) entry which is preliminary data.</text>
</comment>
<organism evidence="2 3">
    <name type="scientific">Eleutherodactylus coqui</name>
    <name type="common">Puerto Rican coqui</name>
    <dbReference type="NCBI Taxonomy" id="57060"/>
    <lineage>
        <taxon>Eukaryota</taxon>
        <taxon>Metazoa</taxon>
        <taxon>Chordata</taxon>
        <taxon>Craniata</taxon>
        <taxon>Vertebrata</taxon>
        <taxon>Euteleostomi</taxon>
        <taxon>Amphibia</taxon>
        <taxon>Batrachia</taxon>
        <taxon>Anura</taxon>
        <taxon>Neobatrachia</taxon>
        <taxon>Hyloidea</taxon>
        <taxon>Eleutherodactylidae</taxon>
        <taxon>Eleutherodactylinae</taxon>
        <taxon>Eleutherodactylus</taxon>
        <taxon>Eleutherodactylus</taxon>
    </lineage>
</organism>
<reference evidence="2" key="1">
    <citation type="thesis" date="2020" institute="ProQuest LLC" country="789 East Eisenhower Parkway, Ann Arbor, MI, USA">
        <title>Comparative Genomics and Chromosome Evolution.</title>
        <authorList>
            <person name="Mudd A.B."/>
        </authorList>
    </citation>
    <scope>NUCLEOTIDE SEQUENCE</scope>
    <source>
        <strain evidence="2">HN-11 Male</strain>
        <tissue evidence="2">Kidney and liver</tissue>
    </source>
</reference>
<gene>
    <name evidence="2" type="ORF">GDO78_012085</name>
</gene>
<dbReference type="Proteomes" id="UP000770717">
    <property type="component" value="Unassembled WGS sequence"/>
</dbReference>
<sequence length="84" mass="9642">MPPMAQSIGMLYFFFFAAAHCIGLSVRHFSKRFKLDRGEHLLEAKKTLQSGESGHTATFSILHVLRAFPLHILNVFIWCYENTD</sequence>